<dbReference type="InterPro" id="IPR036396">
    <property type="entry name" value="Cyt_P450_sf"/>
</dbReference>
<dbReference type="AlphaFoldDB" id="A0A6J6HCM6"/>
<keyword evidence="5" id="KW-0408">Iron</keyword>
<evidence type="ECO:0000256" key="2">
    <source>
        <dbReference type="ARBA" id="ARBA00022617"/>
    </source>
</evidence>
<dbReference type="PRINTS" id="PR00385">
    <property type="entry name" value="P450"/>
</dbReference>
<protein>
    <submittedName>
        <fullName evidence="7">Unannotated protein</fullName>
    </submittedName>
</protein>
<dbReference type="SUPFAM" id="SSF48264">
    <property type="entry name" value="Cytochrome P450"/>
    <property type="match status" value="1"/>
</dbReference>
<dbReference type="PRINTS" id="PR00359">
    <property type="entry name" value="BP450"/>
</dbReference>
<dbReference type="GO" id="GO:0004497">
    <property type="term" value="F:monooxygenase activity"/>
    <property type="evidence" value="ECO:0007669"/>
    <property type="project" value="UniProtKB-KW"/>
</dbReference>
<dbReference type="PANTHER" id="PTHR46696">
    <property type="entry name" value="P450, PUTATIVE (EUROFUNG)-RELATED"/>
    <property type="match status" value="1"/>
</dbReference>
<dbReference type="GO" id="GO:0005506">
    <property type="term" value="F:iron ion binding"/>
    <property type="evidence" value="ECO:0007669"/>
    <property type="project" value="InterPro"/>
</dbReference>
<keyword evidence="6" id="KW-0503">Monooxygenase</keyword>
<dbReference type="Pfam" id="PF00067">
    <property type="entry name" value="p450"/>
    <property type="match status" value="1"/>
</dbReference>
<gene>
    <name evidence="7" type="ORF">UFOPK1889_00245</name>
</gene>
<dbReference type="EMBL" id="CAEZUZ010000022">
    <property type="protein sequence ID" value="CAB4610273.1"/>
    <property type="molecule type" value="Genomic_DNA"/>
</dbReference>
<reference evidence="7" key="1">
    <citation type="submission" date="2020-05" db="EMBL/GenBank/DDBJ databases">
        <authorList>
            <person name="Chiriac C."/>
            <person name="Salcher M."/>
            <person name="Ghai R."/>
            <person name="Kavagutti S V."/>
        </authorList>
    </citation>
    <scope>NUCLEOTIDE SEQUENCE</scope>
</reference>
<dbReference type="PANTHER" id="PTHR46696:SF3">
    <property type="entry name" value="PULCHERRIMINIC ACID SYNTHASE"/>
    <property type="match status" value="1"/>
</dbReference>
<name>A0A6J6HCM6_9ZZZZ</name>
<comment type="similarity">
    <text evidence="1">Belongs to the cytochrome P450 family.</text>
</comment>
<dbReference type="FunFam" id="1.10.630.10:FF:000018">
    <property type="entry name" value="Cytochrome P450 monooxygenase"/>
    <property type="match status" value="1"/>
</dbReference>
<dbReference type="GO" id="GO:0020037">
    <property type="term" value="F:heme binding"/>
    <property type="evidence" value="ECO:0007669"/>
    <property type="project" value="InterPro"/>
</dbReference>
<organism evidence="7">
    <name type="scientific">freshwater metagenome</name>
    <dbReference type="NCBI Taxonomy" id="449393"/>
    <lineage>
        <taxon>unclassified sequences</taxon>
        <taxon>metagenomes</taxon>
        <taxon>ecological metagenomes</taxon>
    </lineage>
</organism>
<dbReference type="InterPro" id="IPR002397">
    <property type="entry name" value="Cyt_P450_B"/>
</dbReference>
<dbReference type="Gene3D" id="1.10.630.10">
    <property type="entry name" value="Cytochrome P450"/>
    <property type="match status" value="1"/>
</dbReference>
<accession>A0A6J6HCM6</accession>
<keyword evidence="3" id="KW-0479">Metal-binding</keyword>
<evidence type="ECO:0000256" key="5">
    <source>
        <dbReference type="ARBA" id="ARBA00023004"/>
    </source>
</evidence>
<evidence type="ECO:0000256" key="3">
    <source>
        <dbReference type="ARBA" id="ARBA00022723"/>
    </source>
</evidence>
<dbReference type="InterPro" id="IPR001128">
    <property type="entry name" value="Cyt_P450"/>
</dbReference>
<keyword evidence="4" id="KW-0560">Oxidoreductase</keyword>
<evidence type="ECO:0000256" key="1">
    <source>
        <dbReference type="ARBA" id="ARBA00010617"/>
    </source>
</evidence>
<sequence length="405" mass="44460">MATPVADIQLPSIPVLLDQSRSERLALLRETAADSWLARNEIGYSVLTYESVMGILRDKRWHSATGLVAQMQGISDDAFLSRRRVSILNAEGEVHVRLRRLVAPAFSPRSADRLRPFMRQTVNELFNAVAHTGKAEIVRDVCEPYPIPIICELLGAPKEDWKLFSRLATDVLRIFGGNLAEEFPLIVAAQQELETYTEGLIADRRSQPADDLITDLIAAEESGDKLNTEELTMMVEAVIVGGTDTTRNQLGLAIALFAEHPEQWEILRNDLSLVPRAVEEVMRFSGAVSGTIRFASEDIEYNGVLFPKGTFMSTSMSTGNFDASVFPTPNVFDITREPVGQPHLSLGAGIHYCLGASLARAELQEAFSVLAERMPNLSLNGVVEYKPTGVGIFGPSSLPVSFTAQ</sequence>
<keyword evidence="2" id="KW-0349">Heme</keyword>
<evidence type="ECO:0000256" key="6">
    <source>
        <dbReference type="ARBA" id="ARBA00023033"/>
    </source>
</evidence>
<evidence type="ECO:0000313" key="7">
    <source>
        <dbReference type="EMBL" id="CAB4610273.1"/>
    </source>
</evidence>
<dbReference type="GO" id="GO:0016705">
    <property type="term" value="F:oxidoreductase activity, acting on paired donors, with incorporation or reduction of molecular oxygen"/>
    <property type="evidence" value="ECO:0007669"/>
    <property type="project" value="InterPro"/>
</dbReference>
<evidence type="ECO:0000256" key="4">
    <source>
        <dbReference type="ARBA" id="ARBA00023002"/>
    </source>
</evidence>
<proteinExistence type="inferred from homology"/>